<sequence length="108" mass="12562">MLDRVVAVLAQSGDQPLSLVPVGKMITKQMIWRWCHQFCNGRQQVRDKPRHGRPRTAITDEKVIKVDDMIKTNWRITINEVVGEHGMGHQRSHKVVNDFLEYNKVSTR</sequence>
<evidence type="ECO:0000313" key="1">
    <source>
        <dbReference type="EMBL" id="GFX92324.1"/>
    </source>
</evidence>
<dbReference type="PANTHER" id="PTHR46060">
    <property type="entry name" value="MARINER MOS1 TRANSPOSASE-LIKE PROTEIN"/>
    <property type="match status" value="1"/>
</dbReference>
<proteinExistence type="predicted"/>
<dbReference type="Proteomes" id="UP000887159">
    <property type="component" value="Unassembled WGS sequence"/>
</dbReference>
<dbReference type="EMBL" id="BMAU01021144">
    <property type="protein sequence ID" value="GFX92324.1"/>
    <property type="molecule type" value="Genomic_DNA"/>
</dbReference>
<organism evidence="1 2">
    <name type="scientific">Trichonephila clavipes</name>
    <name type="common">Golden silk orbweaver</name>
    <name type="synonym">Nephila clavipes</name>
    <dbReference type="NCBI Taxonomy" id="2585209"/>
    <lineage>
        <taxon>Eukaryota</taxon>
        <taxon>Metazoa</taxon>
        <taxon>Ecdysozoa</taxon>
        <taxon>Arthropoda</taxon>
        <taxon>Chelicerata</taxon>
        <taxon>Arachnida</taxon>
        <taxon>Araneae</taxon>
        <taxon>Araneomorphae</taxon>
        <taxon>Entelegynae</taxon>
        <taxon>Araneoidea</taxon>
        <taxon>Nephilidae</taxon>
        <taxon>Trichonephila</taxon>
    </lineage>
</organism>
<accession>A0A8X6V401</accession>
<comment type="caution">
    <text evidence="1">The sequence shown here is derived from an EMBL/GenBank/DDBJ whole genome shotgun (WGS) entry which is preliminary data.</text>
</comment>
<name>A0A8X6V401_TRICX</name>
<keyword evidence="2" id="KW-1185">Reference proteome</keyword>
<reference evidence="1" key="1">
    <citation type="submission" date="2020-08" db="EMBL/GenBank/DDBJ databases">
        <title>Multicomponent nature underlies the extraordinary mechanical properties of spider dragline silk.</title>
        <authorList>
            <person name="Kono N."/>
            <person name="Nakamura H."/>
            <person name="Mori M."/>
            <person name="Yoshida Y."/>
            <person name="Ohtoshi R."/>
            <person name="Malay A.D."/>
            <person name="Moran D.A.P."/>
            <person name="Tomita M."/>
            <person name="Numata K."/>
            <person name="Arakawa K."/>
        </authorList>
    </citation>
    <scope>NUCLEOTIDE SEQUENCE</scope>
</reference>
<dbReference type="PANTHER" id="PTHR46060:SF1">
    <property type="entry name" value="MARINER MOS1 TRANSPOSASE-LIKE PROTEIN"/>
    <property type="match status" value="1"/>
</dbReference>
<protein>
    <submittedName>
        <fullName evidence="1">Histone-lysine N-methyltransferase SETMAR</fullName>
    </submittedName>
</protein>
<dbReference type="AlphaFoldDB" id="A0A8X6V401"/>
<evidence type="ECO:0000313" key="2">
    <source>
        <dbReference type="Proteomes" id="UP000887159"/>
    </source>
</evidence>
<gene>
    <name evidence="1" type="primary">X975_08604</name>
    <name evidence="1" type="ORF">TNCV_1112511</name>
</gene>
<dbReference type="InterPro" id="IPR052709">
    <property type="entry name" value="Transposase-MT_Hybrid"/>
</dbReference>